<sequence>MSAPSLRRYRAEDRAACLALFDSNVPDYFAELERADFIRTLDEIDGEIVAYWVIELEGEGIVACGGYAASDGDASIAVLCWGMVRRDLHRRGLGERLLRERLSRIDAEPAFAWSVLETTQHSRAFYARHGFRAMREQRDGFAPGFDLVEMRRPRNGVVDGEG</sequence>
<keyword evidence="1 3" id="KW-0808">Transferase</keyword>
<evidence type="ECO:0000313" key="4">
    <source>
        <dbReference type="Proteomes" id="UP000060787"/>
    </source>
</evidence>
<dbReference type="CDD" id="cd04301">
    <property type="entry name" value="NAT_SF"/>
    <property type="match status" value="1"/>
</dbReference>
<dbReference type="SUPFAM" id="SSF55729">
    <property type="entry name" value="Acyl-CoA N-acyltransferases (Nat)"/>
    <property type="match status" value="1"/>
</dbReference>
<dbReference type="PROSITE" id="PS51186">
    <property type="entry name" value="GNAT"/>
    <property type="match status" value="1"/>
</dbReference>
<dbReference type="PATRIC" id="fig|84531.8.peg.3587"/>
<protein>
    <submittedName>
        <fullName evidence="3">Acetyltransferase family protein</fullName>
    </submittedName>
</protein>
<keyword evidence="4" id="KW-1185">Reference proteome</keyword>
<feature type="domain" description="N-acetyltransferase" evidence="2">
    <location>
        <begin position="4"/>
        <end position="155"/>
    </location>
</feature>
<gene>
    <name evidence="3" type="ORF">LA76x_3570</name>
</gene>
<proteinExistence type="predicted"/>
<dbReference type="STRING" id="84531.LA76x_3570"/>
<evidence type="ECO:0000313" key="3">
    <source>
        <dbReference type="EMBL" id="ALN81692.1"/>
    </source>
</evidence>
<dbReference type="KEGG" id="lab:LA76x_3570"/>
<dbReference type="AlphaFoldDB" id="A0A0S2FDS0"/>
<accession>A0A0S2FDS0</accession>
<dbReference type="PANTHER" id="PTHR13947">
    <property type="entry name" value="GNAT FAMILY N-ACETYLTRANSFERASE"/>
    <property type="match status" value="1"/>
</dbReference>
<dbReference type="Gene3D" id="3.40.630.30">
    <property type="match status" value="1"/>
</dbReference>
<reference evidence="3 4" key="1">
    <citation type="journal article" date="2015" name="BMC Genomics">
        <title>Comparative genomics and metabolic profiling of the genus Lysobacter.</title>
        <authorList>
            <person name="de Bruijn I."/>
            <person name="Cheng X."/>
            <person name="de Jager V."/>
            <person name="Exposito R.G."/>
            <person name="Watrous J."/>
            <person name="Patel N."/>
            <person name="Postma J."/>
            <person name="Dorrestein P.C."/>
            <person name="Kobayashi D."/>
            <person name="Raaijmakers J.M."/>
        </authorList>
    </citation>
    <scope>NUCLEOTIDE SEQUENCE [LARGE SCALE GENOMIC DNA]</scope>
    <source>
        <strain evidence="3 4">76</strain>
    </source>
</reference>
<dbReference type="Pfam" id="PF13508">
    <property type="entry name" value="Acetyltransf_7"/>
    <property type="match status" value="1"/>
</dbReference>
<dbReference type="Proteomes" id="UP000060787">
    <property type="component" value="Chromosome"/>
</dbReference>
<evidence type="ECO:0000259" key="2">
    <source>
        <dbReference type="PROSITE" id="PS51186"/>
    </source>
</evidence>
<dbReference type="InterPro" id="IPR050769">
    <property type="entry name" value="NAT_camello-type"/>
</dbReference>
<dbReference type="InterPro" id="IPR000182">
    <property type="entry name" value="GNAT_dom"/>
</dbReference>
<dbReference type="EMBL" id="CP011129">
    <property type="protein sequence ID" value="ALN81692.1"/>
    <property type="molecule type" value="Genomic_DNA"/>
</dbReference>
<dbReference type="InterPro" id="IPR016181">
    <property type="entry name" value="Acyl_CoA_acyltransferase"/>
</dbReference>
<evidence type="ECO:0000256" key="1">
    <source>
        <dbReference type="ARBA" id="ARBA00022679"/>
    </source>
</evidence>
<name>A0A0S2FDS0_LYSAN</name>
<dbReference type="GO" id="GO:0008080">
    <property type="term" value="F:N-acetyltransferase activity"/>
    <property type="evidence" value="ECO:0007669"/>
    <property type="project" value="InterPro"/>
</dbReference>
<dbReference type="PANTHER" id="PTHR13947:SF37">
    <property type="entry name" value="LD18367P"/>
    <property type="match status" value="1"/>
</dbReference>
<dbReference type="RefSeq" id="WP_222837827.1">
    <property type="nucleotide sequence ID" value="NZ_CP011129.1"/>
</dbReference>
<organism evidence="3 4">
    <name type="scientific">Lysobacter antibioticus</name>
    <dbReference type="NCBI Taxonomy" id="84531"/>
    <lineage>
        <taxon>Bacteria</taxon>
        <taxon>Pseudomonadati</taxon>
        <taxon>Pseudomonadota</taxon>
        <taxon>Gammaproteobacteria</taxon>
        <taxon>Lysobacterales</taxon>
        <taxon>Lysobacteraceae</taxon>
        <taxon>Lysobacter</taxon>
    </lineage>
</organism>